<gene>
    <name evidence="1" type="ORF">SAMN06297358_2867</name>
</gene>
<sequence length="115" mass="13591">MIRICLDCHTEIKGRADKKFCDDQCRNNYNNKRKSEDGVFVKKINQILNKNRRLLKDENNAGNSNVKKDSLAKKGFDFDYHTHYYLADTGNVYVFCYEYGYMFAQNDDVILLKKE</sequence>
<organism evidence="1 2">
    <name type="scientific">Pedobacter xixiisoli</name>
    <dbReference type="NCBI Taxonomy" id="1476464"/>
    <lineage>
        <taxon>Bacteria</taxon>
        <taxon>Pseudomonadati</taxon>
        <taxon>Bacteroidota</taxon>
        <taxon>Sphingobacteriia</taxon>
        <taxon>Sphingobacteriales</taxon>
        <taxon>Sphingobacteriaceae</taxon>
        <taxon>Pedobacter</taxon>
    </lineage>
</organism>
<protein>
    <recommendedName>
        <fullName evidence="3">DUF2116 family Zn-ribbon domain-containing protein</fullName>
    </recommendedName>
</protein>
<keyword evidence="2" id="KW-1185">Reference proteome</keyword>
<dbReference type="Proteomes" id="UP000219281">
    <property type="component" value="Unassembled WGS sequence"/>
</dbReference>
<evidence type="ECO:0000313" key="1">
    <source>
        <dbReference type="EMBL" id="SOD18180.1"/>
    </source>
</evidence>
<evidence type="ECO:0000313" key="2">
    <source>
        <dbReference type="Proteomes" id="UP000219281"/>
    </source>
</evidence>
<dbReference type="RefSeq" id="WP_097132694.1">
    <property type="nucleotide sequence ID" value="NZ_OCMT01000003.1"/>
</dbReference>
<accession>A0A286A8E0</accession>
<proteinExistence type="predicted"/>
<dbReference type="AlphaFoldDB" id="A0A286A8E0"/>
<reference evidence="2" key="1">
    <citation type="submission" date="2017-09" db="EMBL/GenBank/DDBJ databases">
        <authorList>
            <person name="Varghese N."/>
            <person name="Submissions S."/>
        </authorList>
    </citation>
    <scope>NUCLEOTIDE SEQUENCE [LARGE SCALE GENOMIC DNA]</scope>
    <source>
        <strain evidence="2">CGMCC 1.12803</strain>
    </source>
</reference>
<dbReference type="OrthoDB" id="5187906at2"/>
<dbReference type="EMBL" id="OCMT01000003">
    <property type="protein sequence ID" value="SOD18180.1"/>
    <property type="molecule type" value="Genomic_DNA"/>
</dbReference>
<evidence type="ECO:0008006" key="3">
    <source>
        <dbReference type="Google" id="ProtNLM"/>
    </source>
</evidence>
<name>A0A286A8E0_9SPHI</name>